<keyword evidence="3" id="KW-1185">Reference proteome</keyword>
<protein>
    <recommendedName>
        <fullName evidence="1">Piwi domain-containing protein</fullName>
    </recommendedName>
</protein>
<name>A0AA39H6X0_9BILA</name>
<dbReference type="InterPro" id="IPR036397">
    <property type="entry name" value="RNaseH_sf"/>
</dbReference>
<dbReference type="Gene3D" id="3.30.420.10">
    <property type="entry name" value="Ribonuclease H-like superfamily/Ribonuclease H"/>
    <property type="match status" value="1"/>
</dbReference>
<organism evidence="2 3">
    <name type="scientific">Steinernema hermaphroditum</name>
    <dbReference type="NCBI Taxonomy" id="289476"/>
    <lineage>
        <taxon>Eukaryota</taxon>
        <taxon>Metazoa</taxon>
        <taxon>Ecdysozoa</taxon>
        <taxon>Nematoda</taxon>
        <taxon>Chromadorea</taxon>
        <taxon>Rhabditida</taxon>
        <taxon>Tylenchina</taxon>
        <taxon>Panagrolaimomorpha</taxon>
        <taxon>Strongyloidoidea</taxon>
        <taxon>Steinernematidae</taxon>
        <taxon>Steinernema</taxon>
    </lineage>
</organism>
<feature type="domain" description="Piwi" evidence="1">
    <location>
        <begin position="220"/>
        <end position="291"/>
    </location>
</feature>
<proteinExistence type="predicted"/>
<dbReference type="PROSITE" id="PS50822">
    <property type="entry name" value="PIWI"/>
    <property type="match status" value="1"/>
</dbReference>
<sequence length="432" mass="49285">MRHWGTQSRTGGKQASPDASKVVVLAANIDQLYVLFNDDITEEKNVRQLISNLVDYSNYIGMNLPRPIFISLNIDEADEFFEQIEVDLTNVVLYVDTKEDSASHNILKQLERKYLVPTQHISTELEACPHELYYDLNKKINLKCGGKNRNNEHSSIPNDTLVVAFQMVVTPKPRKGEADPAIPNVVSFAFNALKVKSDFVSDYAFEAATSLSIQNIGDYIKHILGMFKKNRGFLPEKIIFIRSHVIESLEQQIILDTEVPRIRDACQQFSPEYSPQLAVVNFETNKKFNMYDLLQPPWKYDKFMVVGLPMTPPRIGEFVILRKDFNQSSKNSCAILLNEVDNFFDDGLCTPLAQIISEMCTIAQTGCSKNFPEPVHQAAGYGRRGKRLLEMFKKDNKMSDYMSKTTQQIDWQKITEKLALADTIFAERQIIC</sequence>
<dbReference type="GO" id="GO:0003676">
    <property type="term" value="F:nucleic acid binding"/>
    <property type="evidence" value="ECO:0007669"/>
    <property type="project" value="InterPro"/>
</dbReference>
<dbReference type="AlphaFoldDB" id="A0AA39H6X0"/>
<accession>A0AA39H6X0</accession>
<gene>
    <name evidence="2" type="ORF">QR680_002835</name>
</gene>
<reference evidence="2" key="1">
    <citation type="submission" date="2023-06" db="EMBL/GenBank/DDBJ databases">
        <title>Genomic analysis of the entomopathogenic nematode Steinernema hermaphroditum.</title>
        <authorList>
            <person name="Schwarz E.M."/>
            <person name="Heppert J.K."/>
            <person name="Baniya A."/>
            <person name="Schwartz H.T."/>
            <person name="Tan C.-H."/>
            <person name="Antoshechkin I."/>
            <person name="Sternberg P.W."/>
            <person name="Goodrich-Blair H."/>
            <person name="Dillman A.R."/>
        </authorList>
    </citation>
    <scope>NUCLEOTIDE SEQUENCE</scope>
    <source>
        <strain evidence="2">PS9179</strain>
        <tissue evidence="2">Whole animal</tissue>
    </source>
</reference>
<dbReference type="Gene3D" id="3.40.50.2300">
    <property type="match status" value="1"/>
</dbReference>
<dbReference type="SUPFAM" id="SSF53098">
    <property type="entry name" value="Ribonuclease H-like"/>
    <property type="match status" value="1"/>
</dbReference>
<dbReference type="SMART" id="SM00950">
    <property type="entry name" value="Piwi"/>
    <property type="match status" value="1"/>
</dbReference>
<dbReference type="PANTHER" id="PTHR22891">
    <property type="entry name" value="EUKARYOTIC TRANSLATION INITIATION FACTOR 2C"/>
    <property type="match status" value="1"/>
</dbReference>
<evidence type="ECO:0000313" key="2">
    <source>
        <dbReference type="EMBL" id="KAK0398967.1"/>
    </source>
</evidence>
<comment type="caution">
    <text evidence="2">The sequence shown here is derived from an EMBL/GenBank/DDBJ whole genome shotgun (WGS) entry which is preliminary data.</text>
</comment>
<evidence type="ECO:0000313" key="3">
    <source>
        <dbReference type="Proteomes" id="UP001175271"/>
    </source>
</evidence>
<evidence type="ECO:0000259" key="1">
    <source>
        <dbReference type="PROSITE" id="PS50822"/>
    </source>
</evidence>
<dbReference type="InterPro" id="IPR012337">
    <property type="entry name" value="RNaseH-like_sf"/>
</dbReference>
<dbReference type="Proteomes" id="UP001175271">
    <property type="component" value="Unassembled WGS sequence"/>
</dbReference>
<dbReference type="Pfam" id="PF02171">
    <property type="entry name" value="Piwi"/>
    <property type="match status" value="1"/>
</dbReference>
<dbReference type="InterPro" id="IPR003165">
    <property type="entry name" value="Piwi"/>
</dbReference>
<dbReference type="EMBL" id="JAUCMV010000005">
    <property type="protein sequence ID" value="KAK0398967.1"/>
    <property type="molecule type" value="Genomic_DNA"/>
</dbReference>